<sequence length="47" mass="5392">MDPVQYTNFFVEINEALRRFEDELTGDGVWARPGPVFSDALSTRWSA</sequence>
<evidence type="ECO:0000313" key="2">
    <source>
        <dbReference type="Proteomes" id="UP000011682"/>
    </source>
</evidence>
<keyword evidence="2" id="KW-1185">Reference proteome</keyword>
<proteinExistence type="predicted"/>
<protein>
    <submittedName>
        <fullName evidence="1">Uncharacterized protein</fullName>
    </submittedName>
</protein>
<gene>
    <name evidence="1" type="ORF">D187_007027</name>
</gene>
<organism evidence="1 2">
    <name type="scientific">Cystobacter fuscus (strain ATCC 25194 / DSM 2262 / NBRC 100088 / M29)</name>
    <dbReference type="NCBI Taxonomy" id="1242864"/>
    <lineage>
        <taxon>Bacteria</taxon>
        <taxon>Pseudomonadati</taxon>
        <taxon>Myxococcota</taxon>
        <taxon>Myxococcia</taxon>
        <taxon>Myxococcales</taxon>
        <taxon>Cystobacterineae</taxon>
        <taxon>Archangiaceae</taxon>
        <taxon>Cystobacter</taxon>
    </lineage>
</organism>
<dbReference type="Proteomes" id="UP000011682">
    <property type="component" value="Unassembled WGS sequence"/>
</dbReference>
<name>S9QLB1_CYSF2</name>
<dbReference type="EMBL" id="ANAH02000064">
    <property type="protein sequence ID" value="EPX57273.1"/>
    <property type="molecule type" value="Genomic_DNA"/>
</dbReference>
<reference evidence="1" key="1">
    <citation type="submission" date="2013-05" db="EMBL/GenBank/DDBJ databases">
        <title>Genome assembly of Cystobacter fuscus DSM 2262.</title>
        <authorList>
            <person name="Sharma G."/>
            <person name="Khatri I."/>
            <person name="Kaur C."/>
            <person name="Mayilraj S."/>
            <person name="Subramanian S."/>
        </authorList>
    </citation>
    <scope>NUCLEOTIDE SEQUENCE [LARGE SCALE GENOMIC DNA]</scope>
    <source>
        <strain evidence="1">DSM 2262</strain>
    </source>
</reference>
<accession>S9QLB1</accession>
<comment type="caution">
    <text evidence="1">The sequence shown here is derived from an EMBL/GenBank/DDBJ whole genome shotgun (WGS) entry which is preliminary data.</text>
</comment>
<evidence type="ECO:0000313" key="1">
    <source>
        <dbReference type="EMBL" id="EPX57273.1"/>
    </source>
</evidence>
<dbReference type="AlphaFoldDB" id="S9QLB1"/>